<reference evidence="2" key="1">
    <citation type="journal article" date="2024" name="Proc. Natl. Acad. Sci. U.S.A.">
        <title>Extraordinary preservation of gene collinearity over three hundred million years revealed in homosporous lycophytes.</title>
        <authorList>
            <person name="Li C."/>
            <person name="Wickell D."/>
            <person name="Kuo L.Y."/>
            <person name="Chen X."/>
            <person name="Nie B."/>
            <person name="Liao X."/>
            <person name="Peng D."/>
            <person name="Ji J."/>
            <person name="Jenkins J."/>
            <person name="Williams M."/>
            <person name="Shu S."/>
            <person name="Plott C."/>
            <person name="Barry K."/>
            <person name="Rajasekar S."/>
            <person name="Grimwood J."/>
            <person name="Han X."/>
            <person name="Sun S."/>
            <person name="Hou Z."/>
            <person name="He W."/>
            <person name="Dai G."/>
            <person name="Sun C."/>
            <person name="Schmutz J."/>
            <person name="Leebens-Mack J.H."/>
            <person name="Li F.W."/>
            <person name="Wang L."/>
        </authorList>
    </citation>
    <scope>NUCLEOTIDE SEQUENCE [LARGE SCALE GENOMIC DNA]</scope>
    <source>
        <strain evidence="2">cv. PW_Plant_1</strain>
    </source>
</reference>
<accession>A0ACC2D400</accession>
<name>A0ACC2D400_DIPCM</name>
<evidence type="ECO:0000313" key="1">
    <source>
        <dbReference type="EMBL" id="KAJ7549015.1"/>
    </source>
</evidence>
<comment type="caution">
    <text evidence="1">The sequence shown here is derived from an EMBL/GenBank/DDBJ whole genome shotgun (WGS) entry which is preliminary data.</text>
</comment>
<keyword evidence="2" id="KW-1185">Reference proteome</keyword>
<evidence type="ECO:0000313" key="2">
    <source>
        <dbReference type="Proteomes" id="UP001162992"/>
    </source>
</evidence>
<proteinExistence type="predicted"/>
<organism evidence="1 2">
    <name type="scientific">Diphasiastrum complanatum</name>
    <name type="common">Issler's clubmoss</name>
    <name type="synonym">Lycopodium complanatum</name>
    <dbReference type="NCBI Taxonomy" id="34168"/>
    <lineage>
        <taxon>Eukaryota</taxon>
        <taxon>Viridiplantae</taxon>
        <taxon>Streptophyta</taxon>
        <taxon>Embryophyta</taxon>
        <taxon>Tracheophyta</taxon>
        <taxon>Lycopodiopsida</taxon>
        <taxon>Lycopodiales</taxon>
        <taxon>Lycopodiaceae</taxon>
        <taxon>Lycopodioideae</taxon>
        <taxon>Diphasiastrum</taxon>
    </lineage>
</organism>
<gene>
    <name evidence="1" type="ORF">O6H91_07G036500</name>
</gene>
<sequence length="613" mass="68120">MKDAHHVKVKTRGKLESTSAFHKLPEQRSPERTEQYNSLHRRSHVQSKLETRDRHDTAGYYSDVPEFSCTEDGDGTLIDDSSSRSLVTCRSLRRSKRGSRKHFPISPLSQNVLDLALTKSPLRVASPMLSSRSRRSQLTTSADATDSSDFRRSSPYVNLRKQTETSHGIEQITSPKKRSSRPRKGLFLGFSSCCKNDTSQNENFKLKSSTKSSTRQTSPVRSHEIWEKDRAWNVLANVDNHTIKKKVILKRSLTPSRLNAAEFGGSLPSTSVIESASSCQTEPSLKLETVSCPLESRLGATSSTSYNYRLSTSSADASLEVDAFTWDKEHSSFTSEDSMLTYFELLKPGRHGQMPIDETLASDSSLVVSTECVESSLLSQRHISASGSISTAKIDEIVARTEDSRSAALRCDKASGKTNQRRYAATRFEECGNGSNDRRALSSKTSSHDIDAHSPSKISCQTCMSHSMHSYKDSKVDVANQTGGFSCSLENQLLARTEIDLNAAVDNIPGAEVAGTNPSTSQVTNKHTDDSPPQDFNSDHRKVRESVAVVVVSNDPYHDFRQSMLEMVMGKRLSKTGELEELLQYYLSLNPPCFHDVIIEVFTDLWLQLLHIS</sequence>
<dbReference type="EMBL" id="CM055098">
    <property type="protein sequence ID" value="KAJ7549015.1"/>
    <property type="molecule type" value="Genomic_DNA"/>
</dbReference>
<dbReference type="Proteomes" id="UP001162992">
    <property type="component" value="Chromosome 7"/>
</dbReference>
<protein>
    <submittedName>
        <fullName evidence="1">Uncharacterized protein</fullName>
    </submittedName>
</protein>